<proteinExistence type="predicted"/>
<dbReference type="SMART" id="SM00448">
    <property type="entry name" value="REC"/>
    <property type="match status" value="1"/>
</dbReference>
<feature type="domain" description="Response regulatory" evidence="7">
    <location>
        <begin position="2"/>
        <end position="122"/>
    </location>
</feature>
<dbReference type="CDD" id="cd06170">
    <property type="entry name" value="LuxR_C_like"/>
    <property type="match status" value="1"/>
</dbReference>
<keyword evidence="1 5" id="KW-0597">Phosphoprotein</keyword>
<sequence length="214" mass="22861">MRVVIADDNAFIREGLSLMLSTVGHEVCAVLERGPDVLPALLEHRPDIAVLDVRLPPGFTDEGLRAAAAAREEIPGLPVLMLSQYVEHAYAAELLANGASGVGYLLKDRVGRIEEFREAMDRVAAGGTAMDPEVISQLMARRLAANALDVLSPREREVLALMAEGYGNGAIAGKLFIAETSVNKHVGNIFARLGLAAGTGDHRRVRAVLAYLNA</sequence>
<reference evidence="8 9" key="1">
    <citation type="submission" date="2020-08" db="EMBL/GenBank/DDBJ databases">
        <title>Amycolatopsis sp. nov. DR6-1 isolated from Dendrobium heterocarpum.</title>
        <authorList>
            <person name="Tedsree N."/>
            <person name="Kuncharoen N."/>
            <person name="Likhitwitayawuid K."/>
            <person name="Tanasupawat S."/>
        </authorList>
    </citation>
    <scope>NUCLEOTIDE SEQUENCE [LARGE SCALE GENOMIC DNA]</scope>
    <source>
        <strain evidence="8 9">DR6-1</strain>
    </source>
</reference>
<dbReference type="GO" id="GO:0006355">
    <property type="term" value="P:regulation of DNA-templated transcription"/>
    <property type="evidence" value="ECO:0007669"/>
    <property type="project" value="InterPro"/>
</dbReference>
<feature type="modified residue" description="4-aspartylphosphate" evidence="5">
    <location>
        <position position="52"/>
    </location>
</feature>
<keyword evidence="3" id="KW-0238">DNA-binding</keyword>
<comment type="caution">
    <text evidence="8">The sequence shown here is derived from an EMBL/GenBank/DDBJ whole genome shotgun (WGS) entry which is preliminary data.</text>
</comment>
<dbReference type="RefSeq" id="WP_182893463.1">
    <property type="nucleotide sequence ID" value="NZ_JACGZW010000008.1"/>
</dbReference>
<dbReference type="InterPro" id="IPR011006">
    <property type="entry name" value="CheY-like_superfamily"/>
</dbReference>
<dbReference type="Proteomes" id="UP000526734">
    <property type="component" value="Unassembled WGS sequence"/>
</dbReference>
<dbReference type="SUPFAM" id="SSF52172">
    <property type="entry name" value="CheY-like"/>
    <property type="match status" value="1"/>
</dbReference>
<dbReference type="Gene3D" id="3.40.50.2300">
    <property type="match status" value="1"/>
</dbReference>
<dbReference type="PANTHER" id="PTHR43214:SF24">
    <property type="entry name" value="TRANSCRIPTIONAL REGULATORY PROTEIN NARL-RELATED"/>
    <property type="match status" value="1"/>
</dbReference>
<protein>
    <submittedName>
        <fullName evidence="8">Response regulator transcription factor</fullName>
    </submittedName>
</protein>
<dbReference type="PROSITE" id="PS50043">
    <property type="entry name" value="HTH_LUXR_2"/>
    <property type="match status" value="1"/>
</dbReference>
<evidence type="ECO:0000256" key="1">
    <source>
        <dbReference type="ARBA" id="ARBA00022553"/>
    </source>
</evidence>
<dbReference type="GO" id="GO:0003677">
    <property type="term" value="F:DNA binding"/>
    <property type="evidence" value="ECO:0007669"/>
    <property type="project" value="UniProtKB-KW"/>
</dbReference>
<evidence type="ECO:0000259" key="7">
    <source>
        <dbReference type="PROSITE" id="PS50110"/>
    </source>
</evidence>
<evidence type="ECO:0000313" key="8">
    <source>
        <dbReference type="EMBL" id="MBB1156545.1"/>
    </source>
</evidence>
<dbReference type="InterPro" id="IPR039420">
    <property type="entry name" value="WalR-like"/>
</dbReference>
<dbReference type="InterPro" id="IPR058245">
    <property type="entry name" value="NreC/VraR/RcsB-like_REC"/>
</dbReference>
<evidence type="ECO:0000256" key="2">
    <source>
        <dbReference type="ARBA" id="ARBA00023015"/>
    </source>
</evidence>
<dbReference type="PANTHER" id="PTHR43214">
    <property type="entry name" value="TWO-COMPONENT RESPONSE REGULATOR"/>
    <property type="match status" value="1"/>
</dbReference>
<dbReference type="PROSITE" id="PS50110">
    <property type="entry name" value="RESPONSE_REGULATORY"/>
    <property type="match status" value="1"/>
</dbReference>
<feature type="domain" description="HTH luxR-type" evidence="6">
    <location>
        <begin position="144"/>
        <end position="209"/>
    </location>
</feature>
<dbReference type="Pfam" id="PF00196">
    <property type="entry name" value="GerE"/>
    <property type="match status" value="1"/>
</dbReference>
<dbReference type="GO" id="GO:0000160">
    <property type="term" value="P:phosphorelay signal transduction system"/>
    <property type="evidence" value="ECO:0007669"/>
    <property type="project" value="InterPro"/>
</dbReference>
<evidence type="ECO:0000259" key="6">
    <source>
        <dbReference type="PROSITE" id="PS50043"/>
    </source>
</evidence>
<dbReference type="InterPro" id="IPR000792">
    <property type="entry name" value="Tscrpt_reg_LuxR_C"/>
</dbReference>
<dbReference type="SMART" id="SM00421">
    <property type="entry name" value="HTH_LUXR"/>
    <property type="match status" value="1"/>
</dbReference>
<dbReference type="CDD" id="cd17535">
    <property type="entry name" value="REC_NarL-like"/>
    <property type="match status" value="1"/>
</dbReference>
<organism evidence="8 9">
    <name type="scientific">Amycolatopsis dendrobii</name>
    <dbReference type="NCBI Taxonomy" id="2760662"/>
    <lineage>
        <taxon>Bacteria</taxon>
        <taxon>Bacillati</taxon>
        <taxon>Actinomycetota</taxon>
        <taxon>Actinomycetes</taxon>
        <taxon>Pseudonocardiales</taxon>
        <taxon>Pseudonocardiaceae</taxon>
        <taxon>Amycolatopsis</taxon>
    </lineage>
</organism>
<gene>
    <name evidence="8" type="ORF">H4281_25610</name>
</gene>
<dbReference type="EMBL" id="JACGZW010000008">
    <property type="protein sequence ID" value="MBB1156545.1"/>
    <property type="molecule type" value="Genomic_DNA"/>
</dbReference>
<name>A0A7W3W0H9_9PSEU</name>
<dbReference type="AlphaFoldDB" id="A0A7W3W0H9"/>
<dbReference type="Pfam" id="PF00072">
    <property type="entry name" value="Response_reg"/>
    <property type="match status" value="1"/>
</dbReference>
<evidence type="ECO:0000256" key="5">
    <source>
        <dbReference type="PROSITE-ProRule" id="PRU00169"/>
    </source>
</evidence>
<keyword evidence="9" id="KW-1185">Reference proteome</keyword>
<dbReference type="PROSITE" id="PS00622">
    <property type="entry name" value="HTH_LUXR_1"/>
    <property type="match status" value="1"/>
</dbReference>
<keyword evidence="2" id="KW-0805">Transcription regulation</keyword>
<evidence type="ECO:0000313" key="9">
    <source>
        <dbReference type="Proteomes" id="UP000526734"/>
    </source>
</evidence>
<keyword evidence="4" id="KW-0804">Transcription</keyword>
<accession>A0A7W3W0H9</accession>
<evidence type="ECO:0000256" key="3">
    <source>
        <dbReference type="ARBA" id="ARBA00023125"/>
    </source>
</evidence>
<dbReference type="PRINTS" id="PR00038">
    <property type="entry name" value="HTHLUXR"/>
</dbReference>
<dbReference type="InterPro" id="IPR001789">
    <property type="entry name" value="Sig_transdc_resp-reg_receiver"/>
</dbReference>
<evidence type="ECO:0000256" key="4">
    <source>
        <dbReference type="ARBA" id="ARBA00023163"/>
    </source>
</evidence>